<reference evidence="2 3" key="1">
    <citation type="journal article" date="2017" name="Int. J. Syst. Evol. Microbiol.">
        <title>Photobacterium alginatilyticum sp. nov., a marine bacterium isolated from bottom seawater.</title>
        <authorList>
            <person name="Wang X."/>
            <person name="Wang Y."/>
            <person name="Yang X."/>
            <person name="Sun H."/>
            <person name="Li B."/>
            <person name="Zhang X.H."/>
        </authorList>
    </citation>
    <scope>NUCLEOTIDE SEQUENCE [LARGE SCALE GENOMIC DNA]</scope>
    <source>
        <strain evidence="2 3">P03D4</strain>
    </source>
</reference>
<evidence type="ECO:0000313" key="2">
    <source>
        <dbReference type="EMBL" id="NBI51125.1"/>
    </source>
</evidence>
<comment type="caution">
    <text evidence="2">The sequence shown here is derived from an EMBL/GenBank/DDBJ whole genome shotgun (WGS) entry which is preliminary data.</text>
</comment>
<keyword evidence="1" id="KW-1133">Transmembrane helix</keyword>
<name>A0ABW9YBG9_9GAMM</name>
<feature type="transmembrane region" description="Helical" evidence="1">
    <location>
        <begin position="58"/>
        <end position="75"/>
    </location>
</feature>
<gene>
    <name evidence="2" type="ORF">EIZ48_00835</name>
</gene>
<organism evidence="2 3">
    <name type="scientific">Photobacterium alginatilyticum</name>
    <dbReference type="NCBI Taxonomy" id="1775171"/>
    <lineage>
        <taxon>Bacteria</taxon>
        <taxon>Pseudomonadati</taxon>
        <taxon>Pseudomonadota</taxon>
        <taxon>Gammaproteobacteria</taxon>
        <taxon>Vibrionales</taxon>
        <taxon>Vibrionaceae</taxon>
        <taxon>Photobacterium</taxon>
    </lineage>
</organism>
<dbReference type="Proteomes" id="UP000738517">
    <property type="component" value="Unassembled WGS sequence"/>
</dbReference>
<evidence type="ECO:0000313" key="3">
    <source>
        <dbReference type="Proteomes" id="UP000738517"/>
    </source>
</evidence>
<dbReference type="Pfam" id="PF11201">
    <property type="entry name" value="DUF2982"/>
    <property type="match status" value="1"/>
</dbReference>
<keyword evidence="3" id="KW-1185">Reference proteome</keyword>
<keyword evidence="1" id="KW-0812">Transmembrane</keyword>
<sequence length="237" mass="26950">MPRDQPYLKEVISKENSLETRYIKPPISKPRGLLLIISLAAFIALGLTVFLVPAIKSAAVAILLLAIITLLIIAIKQAQEPELSFTLTFMHIQFHSPSGGWLARWKNIAEIGPATIANQGWHQPIPWVGIRLKDYEEFLDAICPRIASKILLEQRALLFLAYKRMDNPPHEIEDMLFDDTHYIGRSGKTFKGLLAMLANRMHYNRELLGYDFFISEDLLDRSTEDFVGLTRRYLAAS</sequence>
<proteinExistence type="predicted"/>
<keyword evidence="1" id="KW-0472">Membrane</keyword>
<feature type="transmembrane region" description="Helical" evidence="1">
    <location>
        <begin position="32"/>
        <end position="52"/>
    </location>
</feature>
<protein>
    <submittedName>
        <fullName evidence="2">DUF2982 domain-containing protein</fullName>
    </submittedName>
</protein>
<accession>A0ABW9YBG9</accession>
<evidence type="ECO:0000256" key="1">
    <source>
        <dbReference type="SAM" id="Phobius"/>
    </source>
</evidence>
<dbReference type="InterPro" id="IPR021367">
    <property type="entry name" value="DUF2982"/>
</dbReference>
<dbReference type="EMBL" id="RSEJ01000001">
    <property type="protein sequence ID" value="NBI51125.1"/>
    <property type="molecule type" value="Genomic_DNA"/>
</dbReference>